<gene>
    <name evidence="3" type="ORF">BN7_1459</name>
</gene>
<dbReference type="PROSITE" id="PS50800">
    <property type="entry name" value="SAP"/>
    <property type="match status" value="1"/>
</dbReference>
<dbReference type="InterPro" id="IPR003034">
    <property type="entry name" value="SAP_dom"/>
</dbReference>
<dbReference type="EMBL" id="CAIF01000030">
    <property type="protein sequence ID" value="CCH41920.1"/>
    <property type="molecule type" value="Genomic_DNA"/>
</dbReference>
<dbReference type="SMART" id="SM00513">
    <property type="entry name" value="SAP"/>
    <property type="match status" value="1"/>
</dbReference>
<sequence>MLRSVRSLPTLRTLESTIQKDIKQQSKNFHTISSKYNLVVPNIPNNEMNISNKYQTFSRSVHQSSKTNSTPLFSNKNSEFSVMSLNSLKVECRKRGLKISGKKAELVSRISTYEKTFQSNQINSISTSSKKSKNLNLKPLPKLPTSSTKKQFTTTSKPQAKGDNSTIDYIKPVDISPPKLVSDDYIVKIPSLSTKASQTPVTELEKQLNQSSIQNPNSKIVSKADGSSTTIFESDSINKIDEQNSKALKTDVNDIYNGLEPEKPYEYQEGNISGNDKTIFAGVLAAIGGWWLLKPKKEKH</sequence>
<dbReference type="STRING" id="1206466.K0KAD7"/>
<accession>K0KAD7</accession>
<feature type="domain" description="SAP" evidence="2">
    <location>
        <begin position="80"/>
        <end position="114"/>
    </location>
</feature>
<dbReference type="InParanoid" id="K0KAD7"/>
<dbReference type="Pfam" id="PF02037">
    <property type="entry name" value="SAP"/>
    <property type="match status" value="1"/>
</dbReference>
<evidence type="ECO:0000313" key="3">
    <source>
        <dbReference type="EMBL" id="CCH41920.1"/>
    </source>
</evidence>
<protein>
    <recommendedName>
        <fullName evidence="2">SAP domain-containing protein</fullName>
    </recommendedName>
</protein>
<reference evidence="3 4" key="1">
    <citation type="journal article" date="2012" name="Eukaryot. Cell">
        <title>Draft genome sequence of Wickerhamomyces ciferrii NRRL Y-1031 F-60-10.</title>
        <authorList>
            <person name="Schneider J."/>
            <person name="Andrea H."/>
            <person name="Blom J."/>
            <person name="Jaenicke S."/>
            <person name="Ruckert C."/>
            <person name="Schorsch C."/>
            <person name="Szczepanowski R."/>
            <person name="Farwick M."/>
            <person name="Goesmann A."/>
            <person name="Puhler A."/>
            <person name="Schaffer S."/>
            <person name="Tauch A."/>
            <person name="Kohler T."/>
            <person name="Brinkrolf K."/>
        </authorList>
    </citation>
    <scope>NUCLEOTIDE SEQUENCE [LARGE SCALE GENOMIC DNA]</scope>
    <source>
        <strain evidence="4">ATCC 14091 / BCRC 22168 / CBS 111 / JCM 3599 / NBRC 0793 / NRRL Y-1031 F-60-10</strain>
    </source>
</reference>
<dbReference type="HOGENOM" id="CLU_1050087_0_0_1"/>
<proteinExistence type="predicted"/>
<dbReference type="AlphaFoldDB" id="K0KAD7"/>
<keyword evidence="4" id="KW-1185">Reference proteome</keyword>
<dbReference type="eggNOG" id="ENOG502S7W0">
    <property type="taxonomic scope" value="Eukaryota"/>
</dbReference>
<evidence type="ECO:0000313" key="4">
    <source>
        <dbReference type="Proteomes" id="UP000009328"/>
    </source>
</evidence>
<dbReference type="Proteomes" id="UP000009328">
    <property type="component" value="Unassembled WGS sequence"/>
</dbReference>
<comment type="caution">
    <text evidence="3">The sequence shown here is derived from an EMBL/GenBank/DDBJ whole genome shotgun (WGS) entry which is preliminary data.</text>
</comment>
<evidence type="ECO:0000256" key="1">
    <source>
        <dbReference type="SAM" id="MobiDB-lite"/>
    </source>
</evidence>
<dbReference type="SUPFAM" id="SSF68906">
    <property type="entry name" value="SAP domain"/>
    <property type="match status" value="1"/>
</dbReference>
<feature type="compositionally biased region" description="Low complexity" evidence="1">
    <location>
        <begin position="124"/>
        <end position="157"/>
    </location>
</feature>
<feature type="region of interest" description="Disordered" evidence="1">
    <location>
        <begin position="124"/>
        <end position="169"/>
    </location>
</feature>
<name>K0KAD7_WICCF</name>
<dbReference type="InterPro" id="IPR036361">
    <property type="entry name" value="SAP_dom_sf"/>
</dbReference>
<organism evidence="3 4">
    <name type="scientific">Wickerhamomyces ciferrii (strain ATCC 14091 / BCRC 22168 / CBS 111 / JCM 3599 / NBRC 0793 / NRRL Y-1031 F-60-10)</name>
    <name type="common">Yeast</name>
    <name type="synonym">Pichia ciferrii</name>
    <dbReference type="NCBI Taxonomy" id="1206466"/>
    <lineage>
        <taxon>Eukaryota</taxon>
        <taxon>Fungi</taxon>
        <taxon>Dikarya</taxon>
        <taxon>Ascomycota</taxon>
        <taxon>Saccharomycotina</taxon>
        <taxon>Saccharomycetes</taxon>
        <taxon>Phaffomycetales</taxon>
        <taxon>Wickerhamomycetaceae</taxon>
        <taxon>Wickerhamomyces</taxon>
    </lineage>
</organism>
<dbReference type="Gene3D" id="1.10.720.30">
    <property type="entry name" value="SAP domain"/>
    <property type="match status" value="1"/>
</dbReference>
<evidence type="ECO:0000259" key="2">
    <source>
        <dbReference type="PROSITE" id="PS50800"/>
    </source>
</evidence>